<keyword evidence="15" id="KW-1185">Reference proteome</keyword>
<evidence type="ECO:0000256" key="5">
    <source>
        <dbReference type="ARBA" id="ARBA00011270"/>
    </source>
</evidence>
<evidence type="ECO:0000256" key="2">
    <source>
        <dbReference type="ARBA" id="ARBA00002786"/>
    </source>
</evidence>
<comment type="pathway">
    <text evidence="3 12">Amino-acid biosynthesis; L-tryptophan biosynthesis; L-tryptophan from chorismate: step 5/5.</text>
</comment>
<dbReference type="NCBIfam" id="TIGR00263">
    <property type="entry name" value="trpB"/>
    <property type="match status" value="1"/>
</dbReference>
<reference evidence="15" key="1">
    <citation type="journal article" date="2010" name="BMC Genomics">
        <title>Clostridium sticklandii, a specialist in amino acid degradation:revisiting its metabolism through its genome sequence.</title>
        <authorList>
            <person name="Fonknechten N."/>
            <person name="Chaussonnerie S."/>
            <person name="Tricot S."/>
            <person name="Lajus A."/>
            <person name="Andreesen J.R."/>
            <person name="Perchat N."/>
            <person name="Pelletier E."/>
            <person name="Gouyvenoux M."/>
            <person name="Barbe V."/>
            <person name="Salanoubat M."/>
            <person name="Le Paslier D."/>
            <person name="Weissenbach J."/>
            <person name="Cohen G.N."/>
            <person name="Kreimeyer A."/>
        </authorList>
    </citation>
    <scope>NUCLEOTIDE SEQUENCE [LARGE SCALE GENOMIC DNA]</scope>
    <source>
        <strain evidence="15">ATCC 12662 / DSM 519 / JCM 1433 / CCUG 9281 / NCIMB 10654 / HF</strain>
    </source>
</reference>
<dbReference type="PANTHER" id="PTHR48077">
    <property type="entry name" value="TRYPTOPHAN SYNTHASE-RELATED"/>
    <property type="match status" value="1"/>
</dbReference>
<evidence type="ECO:0000256" key="3">
    <source>
        <dbReference type="ARBA" id="ARBA00004733"/>
    </source>
</evidence>
<dbReference type="Proteomes" id="UP000007041">
    <property type="component" value="Chromosome"/>
</dbReference>
<dbReference type="GO" id="GO:0005737">
    <property type="term" value="C:cytoplasm"/>
    <property type="evidence" value="ECO:0007669"/>
    <property type="project" value="TreeGrafter"/>
</dbReference>
<comment type="function">
    <text evidence="2 12">The beta subunit is responsible for the synthesis of L-tryptophan from indole and L-serine.</text>
</comment>
<evidence type="ECO:0000256" key="11">
    <source>
        <dbReference type="ARBA" id="ARBA00049047"/>
    </source>
</evidence>
<evidence type="ECO:0000259" key="13">
    <source>
        <dbReference type="Pfam" id="PF00291"/>
    </source>
</evidence>
<dbReference type="HOGENOM" id="CLU_016734_3_1_9"/>
<keyword evidence="10 12" id="KW-0456">Lyase</keyword>
<proteinExistence type="inferred from homology"/>
<feature type="modified residue" description="N6-(pyridoxal phosphate)lysine" evidence="12">
    <location>
        <position position="87"/>
    </location>
</feature>
<comment type="similarity">
    <text evidence="4 12">Belongs to the TrpB family.</text>
</comment>
<keyword evidence="7 12" id="KW-0822">Tryptophan biosynthesis</keyword>
<dbReference type="InterPro" id="IPR036052">
    <property type="entry name" value="TrpB-like_PALP_sf"/>
</dbReference>
<comment type="cofactor">
    <cofactor evidence="1 12">
        <name>pyridoxal 5'-phosphate</name>
        <dbReference type="ChEBI" id="CHEBI:597326"/>
    </cofactor>
</comment>
<feature type="domain" description="Tryptophan synthase beta chain-like PALP" evidence="13">
    <location>
        <begin position="52"/>
        <end position="377"/>
    </location>
</feature>
<dbReference type="PROSITE" id="PS00168">
    <property type="entry name" value="TRP_SYNTHASE_BETA"/>
    <property type="match status" value="1"/>
</dbReference>
<evidence type="ECO:0000313" key="15">
    <source>
        <dbReference type="Proteomes" id="UP000007041"/>
    </source>
</evidence>
<dbReference type="STRING" id="1511.CLOST_1989"/>
<name>E3PTA5_ACESD</name>
<gene>
    <name evidence="12 14" type="primary">trpB</name>
    <name evidence="14" type="ordered locus">CLOST_1989</name>
</gene>
<protein>
    <recommendedName>
        <fullName evidence="12">Tryptophan synthase beta chain</fullName>
        <ecNumber evidence="12">4.2.1.20</ecNumber>
    </recommendedName>
</protein>
<dbReference type="PIRSF" id="PIRSF001413">
    <property type="entry name" value="Trp_syn_beta"/>
    <property type="match status" value="1"/>
</dbReference>
<dbReference type="UniPathway" id="UPA00035">
    <property type="reaction ID" value="UER00044"/>
</dbReference>
<dbReference type="EMBL" id="FP565809">
    <property type="protein sequence ID" value="CBH22109.1"/>
    <property type="molecule type" value="Genomic_DNA"/>
</dbReference>
<keyword evidence="9 12" id="KW-0057">Aromatic amino acid biosynthesis</keyword>
<evidence type="ECO:0000313" key="14">
    <source>
        <dbReference type="EMBL" id="CBH22109.1"/>
    </source>
</evidence>
<comment type="catalytic activity">
    <reaction evidence="11 12">
        <text>(1S,2R)-1-C-(indol-3-yl)glycerol 3-phosphate + L-serine = D-glyceraldehyde 3-phosphate + L-tryptophan + H2O</text>
        <dbReference type="Rhea" id="RHEA:10532"/>
        <dbReference type="ChEBI" id="CHEBI:15377"/>
        <dbReference type="ChEBI" id="CHEBI:33384"/>
        <dbReference type="ChEBI" id="CHEBI:57912"/>
        <dbReference type="ChEBI" id="CHEBI:58866"/>
        <dbReference type="ChEBI" id="CHEBI:59776"/>
        <dbReference type="EC" id="4.2.1.20"/>
    </reaction>
</comment>
<dbReference type="AlphaFoldDB" id="E3PTA5"/>
<comment type="subunit">
    <text evidence="5 12">Tetramer of two alpha and two beta chains.</text>
</comment>
<dbReference type="SUPFAM" id="SSF53686">
    <property type="entry name" value="Tryptophan synthase beta subunit-like PLP-dependent enzymes"/>
    <property type="match status" value="1"/>
</dbReference>
<sequence>MIKSNGRFGIHGGQYIPETLMNAINELEKAYNYYKEDEDFNKELTVLLNEYAGRPSRLYYAKKMTEDLGGAKIYLKREDLNHTGAHKINNVLGQALLAKKMGKKRIIAETGAGQHGVASATAAALMGMKCVVFMGEEDTNRQALNVYKMKLLGAEVVSVKSGTKTLKDAVSEAMREWVSNIEDTHYCLGSVMGPHPFPVIVRDFQAIISKEIKYQIIEKESRLPDAVIACVGGGSNAIGAFYDFIQDKDVALIGCEAAGLGIDKIETAATINTGKIGIFHGMKSYFCQNEYGQIAPVYSISAGLDYPGIGPEHAYLSDIKRVKYVAITDDEAVDAFEYLSKIEGIIPAIESSHAIAHAMKIVPNMDKDKIVVINLSGRGDKDCISIAKYRGENISE</sequence>
<dbReference type="eggNOG" id="COG0133">
    <property type="taxonomic scope" value="Bacteria"/>
</dbReference>
<dbReference type="FunFam" id="3.40.50.1100:FF:000004">
    <property type="entry name" value="Tryptophan synthase beta chain"/>
    <property type="match status" value="1"/>
</dbReference>
<dbReference type="GO" id="GO:0004834">
    <property type="term" value="F:tryptophan synthase activity"/>
    <property type="evidence" value="ECO:0007669"/>
    <property type="project" value="UniProtKB-UniRule"/>
</dbReference>
<evidence type="ECO:0000256" key="12">
    <source>
        <dbReference type="HAMAP-Rule" id="MF_00133"/>
    </source>
</evidence>
<evidence type="ECO:0000256" key="9">
    <source>
        <dbReference type="ARBA" id="ARBA00023141"/>
    </source>
</evidence>
<organism evidence="14 15">
    <name type="scientific">Acetoanaerobium sticklandii (strain ATCC 12662 / DSM 519 / JCM 1433 / CCUG 9281 / NCIMB 10654 / HF)</name>
    <name type="common">Clostridium sticklandii</name>
    <dbReference type="NCBI Taxonomy" id="499177"/>
    <lineage>
        <taxon>Bacteria</taxon>
        <taxon>Bacillati</taxon>
        <taxon>Bacillota</taxon>
        <taxon>Clostridia</taxon>
        <taxon>Peptostreptococcales</taxon>
        <taxon>Filifactoraceae</taxon>
        <taxon>Acetoanaerobium</taxon>
    </lineage>
</organism>
<keyword evidence="6 12" id="KW-0028">Amino-acid biosynthesis</keyword>
<dbReference type="InterPro" id="IPR001926">
    <property type="entry name" value="TrpB-like_PALP"/>
</dbReference>
<dbReference type="KEGG" id="cst:CLOST_1989"/>
<dbReference type="Gene3D" id="3.40.50.1100">
    <property type="match status" value="2"/>
</dbReference>
<accession>E3PTA5</accession>
<evidence type="ECO:0000256" key="7">
    <source>
        <dbReference type="ARBA" id="ARBA00022822"/>
    </source>
</evidence>
<keyword evidence="8 12" id="KW-0663">Pyridoxal phosphate</keyword>
<dbReference type="HAMAP" id="MF_00133">
    <property type="entry name" value="Trp_synth_beta"/>
    <property type="match status" value="1"/>
</dbReference>
<dbReference type="FunFam" id="3.40.50.1100:FF:000001">
    <property type="entry name" value="Tryptophan synthase beta chain"/>
    <property type="match status" value="1"/>
</dbReference>
<evidence type="ECO:0000256" key="6">
    <source>
        <dbReference type="ARBA" id="ARBA00022605"/>
    </source>
</evidence>
<dbReference type="CDD" id="cd06446">
    <property type="entry name" value="Trp-synth_B"/>
    <property type="match status" value="1"/>
</dbReference>
<evidence type="ECO:0000256" key="4">
    <source>
        <dbReference type="ARBA" id="ARBA00009982"/>
    </source>
</evidence>
<evidence type="ECO:0000256" key="1">
    <source>
        <dbReference type="ARBA" id="ARBA00001933"/>
    </source>
</evidence>
<evidence type="ECO:0000256" key="8">
    <source>
        <dbReference type="ARBA" id="ARBA00022898"/>
    </source>
</evidence>
<dbReference type="PANTHER" id="PTHR48077:SF3">
    <property type="entry name" value="TRYPTOPHAN SYNTHASE"/>
    <property type="match status" value="1"/>
</dbReference>
<dbReference type="InterPro" id="IPR006654">
    <property type="entry name" value="Trp_synth_beta"/>
</dbReference>
<dbReference type="InterPro" id="IPR023026">
    <property type="entry name" value="Trp_synth_beta/beta-like"/>
</dbReference>
<dbReference type="Pfam" id="PF00291">
    <property type="entry name" value="PALP"/>
    <property type="match status" value="1"/>
</dbReference>
<dbReference type="EC" id="4.2.1.20" evidence="12"/>
<dbReference type="InterPro" id="IPR006653">
    <property type="entry name" value="Trp_synth_b_CS"/>
</dbReference>
<evidence type="ECO:0000256" key="10">
    <source>
        <dbReference type="ARBA" id="ARBA00023239"/>
    </source>
</evidence>